<gene>
    <name evidence="1" type="primary">holB</name>
    <name evidence="1" type="ORF">AAIG11_07010</name>
</gene>
<dbReference type="Gene3D" id="3.40.50.300">
    <property type="entry name" value="P-loop containing nucleotide triphosphate hydrolases"/>
    <property type="match status" value="1"/>
</dbReference>
<dbReference type="NCBIfam" id="TIGR00678">
    <property type="entry name" value="holB"/>
    <property type="match status" value="1"/>
</dbReference>
<dbReference type="InterPro" id="IPR027417">
    <property type="entry name" value="P-loop_NTPase"/>
</dbReference>
<dbReference type="RefSeq" id="WP_343185534.1">
    <property type="nucleotide sequence ID" value="NZ_JBCITM010000005.1"/>
</dbReference>
<dbReference type="CDD" id="cd00009">
    <property type="entry name" value="AAA"/>
    <property type="match status" value="1"/>
</dbReference>
<reference evidence="1 2" key="1">
    <citation type="submission" date="2024-04" db="EMBL/GenBank/DDBJ databases">
        <title>Genome sequencing and metabolic network reconstruction of aminoacids and betaine degradation by Anoxynatronum sibiricum.</title>
        <authorList>
            <person name="Detkova E.N."/>
            <person name="Boltjanskaja Y.V."/>
            <person name="Mardanov A.V."/>
            <person name="Kevbrin V."/>
        </authorList>
    </citation>
    <scope>NUCLEOTIDE SEQUENCE [LARGE SCALE GENOMIC DNA]</scope>
    <source>
        <strain evidence="1 2">Z-7981</strain>
    </source>
</reference>
<dbReference type="GO" id="GO:0003887">
    <property type="term" value="F:DNA-directed DNA polymerase activity"/>
    <property type="evidence" value="ECO:0007669"/>
    <property type="project" value="UniProtKB-EC"/>
</dbReference>
<proteinExistence type="predicted"/>
<evidence type="ECO:0000313" key="2">
    <source>
        <dbReference type="Proteomes" id="UP001407405"/>
    </source>
</evidence>
<keyword evidence="1" id="KW-0548">Nucleotidyltransferase</keyword>
<accession>A0ABU9VT22</accession>
<protein>
    <submittedName>
        <fullName evidence="1">DNA polymerase III subunit delta</fullName>
        <ecNumber evidence="1">2.7.7.7</ecNumber>
    </submittedName>
</protein>
<keyword evidence="2" id="KW-1185">Reference proteome</keyword>
<organism evidence="1 2">
    <name type="scientific">Anoxynatronum sibiricum</name>
    <dbReference type="NCBI Taxonomy" id="210623"/>
    <lineage>
        <taxon>Bacteria</taxon>
        <taxon>Bacillati</taxon>
        <taxon>Bacillota</taxon>
        <taxon>Clostridia</taxon>
        <taxon>Eubacteriales</taxon>
        <taxon>Clostridiaceae</taxon>
        <taxon>Anoxynatronum</taxon>
    </lineage>
</organism>
<comment type="caution">
    <text evidence="1">The sequence shown here is derived from an EMBL/GenBank/DDBJ whole genome shotgun (WGS) entry which is preliminary data.</text>
</comment>
<dbReference type="PANTHER" id="PTHR11669:SF8">
    <property type="entry name" value="DNA POLYMERASE III SUBUNIT DELTA"/>
    <property type="match status" value="1"/>
</dbReference>
<dbReference type="InterPro" id="IPR004622">
    <property type="entry name" value="DNA_pol_HolB"/>
</dbReference>
<name>A0ABU9VT22_9CLOT</name>
<dbReference type="EMBL" id="JBCITM010000005">
    <property type="protein sequence ID" value="MEN1760214.1"/>
    <property type="molecule type" value="Genomic_DNA"/>
</dbReference>
<evidence type="ECO:0000313" key="1">
    <source>
        <dbReference type="EMBL" id="MEN1760214.1"/>
    </source>
</evidence>
<sequence length="384" mass="43168">MENVMSKPGVPFAGIVGQDAVKKLLTQALNSRQFSHAYLFEGPPGLGKETMAREFAAAIFCSHEKPPCHTCKSCRQVMAGSHPEFRWILPENPEKDTSLSVETIRGLIKDIYLKPYESDWKIYVIPQAEIMTPQAQNALLKTLEEPPDHAVIILATSRPETLLPTVLSRCQTAVFRPVGKQEMEAWLENRYQIDSHQAVKLAAFANGTPARAVKLRESESFQELRRQLLQLTDTLAAGKISPLLEAGEFLAREKSQALEVLAMWQEWVRDLQVLTLKGENVLLINQDQEERLRQQVEQLATQALSQASPRESFRSSDQSHDQPVILHLSRGLSNALLLLEQARDDLENHGNLAYVTEILLLNLLDSFKRPTTAPAVQWLTPLGR</sequence>
<keyword evidence="1" id="KW-0808">Transferase</keyword>
<dbReference type="SUPFAM" id="SSF52540">
    <property type="entry name" value="P-loop containing nucleoside triphosphate hydrolases"/>
    <property type="match status" value="1"/>
</dbReference>
<dbReference type="EC" id="2.7.7.7" evidence="1"/>
<dbReference type="InterPro" id="IPR050238">
    <property type="entry name" value="DNA_Rep/Repair_Clamp_Loader"/>
</dbReference>
<dbReference type="PANTHER" id="PTHR11669">
    <property type="entry name" value="REPLICATION FACTOR C / DNA POLYMERASE III GAMMA-TAU SUBUNIT"/>
    <property type="match status" value="1"/>
</dbReference>
<dbReference type="Proteomes" id="UP001407405">
    <property type="component" value="Unassembled WGS sequence"/>
</dbReference>
<dbReference type="Pfam" id="PF13177">
    <property type="entry name" value="DNA_pol3_delta2"/>
    <property type="match status" value="1"/>
</dbReference>